<sequence length="60" mass="6466">MQVNSGFRTENTGRIKSLLAERLSMPFSCVITEPVDPSLPAAVRVKTVATGNAFSILFPV</sequence>
<organism evidence="1">
    <name type="scientific">bioreactor metagenome</name>
    <dbReference type="NCBI Taxonomy" id="1076179"/>
    <lineage>
        <taxon>unclassified sequences</taxon>
        <taxon>metagenomes</taxon>
        <taxon>ecological metagenomes</taxon>
    </lineage>
</organism>
<gene>
    <name evidence="1" type="ORF">SDC9_155586</name>
</gene>
<accession>A0A645F6R0</accession>
<dbReference type="AlphaFoldDB" id="A0A645F6R0"/>
<reference evidence="1" key="1">
    <citation type="submission" date="2019-08" db="EMBL/GenBank/DDBJ databases">
        <authorList>
            <person name="Kucharzyk K."/>
            <person name="Murdoch R.W."/>
            <person name="Higgins S."/>
            <person name="Loffler F."/>
        </authorList>
    </citation>
    <scope>NUCLEOTIDE SEQUENCE</scope>
</reference>
<name>A0A645F6R0_9ZZZZ</name>
<dbReference type="EMBL" id="VSSQ01054340">
    <property type="protein sequence ID" value="MPN08304.1"/>
    <property type="molecule type" value="Genomic_DNA"/>
</dbReference>
<proteinExistence type="predicted"/>
<evidence type="ECO:0000313" key="1">
    <source>
        <dbReference type="EMBL" id="MPN08304.1"/>
    </source>
</evidence>
<protein>
    <submittedName>
        <fullName evidence="1">Uncharacterized protein</fullName>
    </submittedName>
</protein>
<comment type="caution">
    <text evidence="1">The sequence shown here is derived from an EMBL/GenBank/DDBJ whole genome shotgun (WGS) entry which is preliminary data.</text>
</comment>